<dbReference type="PANTHER" id="PTHR47845">
    <property type="entry name" value="NUCLEAR SPECKLE SPLICING REGULATORY PROTEIN 1 HOMOLOG"/>
    <property type="match status" value="1"/>
</dbReference>
<evidence type="ECO:0000256" key="2">
    <source>
        <dbReference type="ARBA" id="ARBA00023054"/>
    </source>
</evidence>
<dbReference type="HOGENOM" id="CLU_042321_0_0_1"/>
<feature type="region of interest" description="Disordered" evidence="3">
    <location>
        <begin position="1"/>
        <end position="85"/>
    </location>
</feature>
<evidence type="ECO:0000256" key="3">
    <source>
        <dbReference type="SAM" id="MobiDB-lite"/>
    </source>
</evidence>
<feature type="compositionally biased region" description="Basic and acidic residues" evidence="3">
    <location>
        <begin position="364"/>
        <end position="403"/>
    </location>
</feature>
<keyword evidence="2" id="KW-0175">Coiled coil</keyword>
<feature type="domain" description="Nuclear speckle splicing regulatory protein 1 N-terminal" evidence="4">
    <location>
        <begin position="99"/>
        <end position="213"/>
    </location>
</feature>
<gene>
    <name evidence="5" type="ORF">Z518_07390</name>
</gene>
<dbReference type="OrthoDB" id="446635at2759"/>
<feature type="region of interest" description="Disordered" evidence="3">
    <location>
        <begin position="294"/>
        <end position="403"/>
    </location>
</feature>
<keyword evidence="6" id="KW-1185">Reference proteome</keyword>
<proteinExistence type="inferred from homology"/>
<dbReference type="STRING" id="1442369.A0A0D2FNZ3"/>
<dbReference type="GeneID" id="25295461"/>
<dbReference type="RefSeq" id="XP_013270973.1">
    <property type="nucleotide sequence ID" value="XM_013415519.1"/>
</dbReference>
<dbReference type="AlphaFoldDB" id="A0A0D2FNZ3"/>
<dbReference type="InterPro" id="IPR018612">
    <property type="entry name" value="NSRP1_N"/>
</dbReference>
<evidence type="ECO:0000259" key="4">
    <source>
        <dbReference type="Pfam" id="PF09745"/>
    </source>
</evidence>
<dbReference type="InterPro" id="IPR053246">
    <property type="entry name" value="NS_splicing_regulatory_protein"/>
</dbReference>
<dbReference type="Proteomes" id="UP000053617">
    <property type="component" value="Unassembled WGS sequence"/>
</dbReference>
<dbReference type="VEuPathDB" id="FungiDB:Z518_07390"/>
<sequence>MSSLAFGLNGAKSQPRISTSSQKRKALFDEDEDVSQTHDAPQNSAKKPSKPLRPISAFGNDNEDEDPPRKSPKISQPGLQTAKAGLEKYTNLSALRTAKLHDEEASKIDSSVYDYDAVYETFHASKEKKSGSAGEGAGPKYIGSLLQSAEVRKRDQLRAREKLLQREREAEGDEFADKEKFVTGAYKRQQEEVRRMEEEEKKREEAEEERRRKGGGMTAFHKRMLEKDEERMRLIKQAEEDVVKRKESGIDDYMEIKEEEKSDAKIAEELNEKGARIVVNDEGEVVDKRQLLSAGLNVAPKKPGKEQQAATKQESARPREYWRPSQAQDARQAQRERQSRVIERQIEEMMEKQKQAEIEEEKEQQEKTKSRVSEADKMSARERFLQRKKEKEEEARKKKEAAG</sequence>
<reference evidence="5 6" key="1">
    <citation type="submission" date="2015-01" db="EMBL/GenBank/DDBJ databases">
        <title>The Genome Sequence of Rhinocladiella mackenzie CBS 650.93.</title>
        <authorList>
            <consortium name="The Broad Institute Genomics Platform"/>
            <person name="Cuomo C."/>
            <person name="de Hoog S."/>
            <person name="Gorbushina A."/>
            <person name="Stielow B."/>
            <person name="Teixiera M."/>
            <person name="Abouelleil A."/>
            <person name="Chapman S.B."/>
            <person name="Priest M."/>
            <person name="Young S.K."/>
            <person name="Wortman J."/>
            <person name="Nusbaum C."/>
            <person name="Birren B."/>
        </authorList>
    </citation>
    <scope>NUCLEOTIDE SEQUENCE [LARGE SCALE GENOMIC DNA]</scope>
    <source>
        <strain evidence="5 6">CBS 650.93</strain>
    </source>
</reference>
<feature type="compositionally biased region" description="Basic and acidic residues" evidence="3">
    <location>
        <begin position="189"/>
        <end position="211"/>
    </location>
</feature>
<comment type="similarity">
    <text evidence="1">Belongs to the NSRP1 family.</text>
</comment>
<evidence type="ECO:0000313" key="5">
    <source>
        <dbReference type="EMBL" id="KIX03837.1"/>
    </source>
</evidence>
<feature type="compositionally biased region" description="Basic and acidic residues" evidence="3">
    <location>
        <begin position="332"/>
        <end position="357"/>
    </location>
</feature>
<evidence type="ECO:0000256" key="1">
    <source>
        <dbReference type="ARBA" id="ARBA00010126"/>
    </source>
</evidence>
<feature type="compositionally biased region" description="Polar residues" evidence="3">
    <location>
        <begin position="11"/>
        <end position="21"/>
    </location>
</feature>
<organism evidence="5 6">
    <name type="scientific">Rhinocladiella mackenziei CBS 650.93</name>
    <dbReference type="NCBI Taxonomy" id="1442369"/>
    <lineage>
        <taxon>Eukaryota</taxon>
        <taxon>Fungi</taxon>
        <taxon>Dikarya</taxon>
        <taxon>Ascomycota</taxon>
        <taxon>Pezizomycotina</taxon>
        <taxon>Eurotiomycetes</taxon>
        <taxon>Chaetothyriomycetidae</taxon>
        <taxon>Chaetothyriales</taxon>
        <taxon>Herpotrichiellaceae</taxon>
        <taxon>Rhinocladiella</taxon>
    </lineage>
</organism>
<accession>A0A0D2FNZ3</accession>
<feature type="compositionally biased region" description="Polar residues" evidence="3">
    <location>
        <begin position="37"/>
        <end position="46"/>
    </location>
</feature>
<dbReference type="Pfam" id="PF09745">
    <property type="entry name" value="NSRP1_N"/>
    <property type="match status" value="1"/>
</dbReference>
<name>A0A0D2FNZ3_9EURO</name>
<feature type="region of interest" description="Disordered" evidence="3">
    <location>
        <begin position="189"/>
        <end position="226"/>
    </location>
</feature>
<protein>
    <recommendedName>
        <fullName evidence="4">Nuclear speckle splicing regulatory protein 1 N-terminal domain-containing protein</fullName>
    </recommendedName>
</protein>
<dbReference type="EMBL" id="KN847479">
    <property type="protein sequence ID" value="KIX03837.1"/>
    <property type="molecule type" value="Genomic_DNA"/>
</dbReference>
<dbReference type="PANTHER" id="PTHR47845:SF1">
    <property type="entry name" value="NUCLEAR SPECKLE SPLICING REGULATORY PROTEIN 1 HOMOLOG"/>
    <property type="match status" value="1"/>
</dbReference>
<evidence type="ECO:0000313" key="6">
    <source>
        <dbReference type="Proteomes" id="UP000053617"/>
    </source>
</evidence>
<dbReference type="GO" id="GO:0000381">
    <property type="term" value="P:regulation of alternative mRNA splicing, via spliceosome"/>
    <property type="evidence" value="ECO:0007669"/>
    <property type="project" value="InterPro"/>
</dbReference>